<evidence type="ECO:0000256" key="1">
    <source>
        <dbReference type="ARBA" id="ARBA00004196"/>
    </source>
</evidence>
<keyword evidence="7" id="KW-0998">Cell outer membrane</keyword>
<proteinExistence type="predicted"/>
<dbReference type="Proteomes" id="UP000054736">
    <property type="component" value="Unassembled WGS sequence"/>
</dbReference>
<sequence length="740" mass="75496">MKLLRLLPLLGLSLISLNFFTVAQAGVPLWTFTPDPSFPSKITLSPTGTATIKYLVTNQSNKSHTLVMQPIPGITQMSSGFGICGNPFPLGYLQSCTLVLQVNGSDIPNNLSGGPVVCSQGNPLQCYQPSASDVLNVTTAAATRLFVNGSLAVNGNGRSWATAFNNLQSALEAAALNASAVEIWVARGVYKPTQVYSVQGVVGGAFGVNTPKLRTFRIGADTAIYGGFLGNETLREERNGLLHPTILCGDMASNCLTPYTPSNDRVWHVIMVGDDIPPGSGSKNVKLDSLIVRGGFANGPDQGVLGTNNVLLSLDFAHAAGGGLLARYGSTVELSRVLFDQNASDGVNSSVTETLAGVLLALSSGGGAAAAVDFGTSITINYSQFFNNVALFPGGSGGALTAMIGASFNVSSSQFEGNAAFRNGGAIRSKDSAALTVSSCSFNNNALLGPESDSSGGAIGTINTNLSVSNSIFTRNVTTSTGFGGGAIFFHVPFDDGSPHFLTVTSSKFANNFAAAFGGGGVNVFGILPNAGSQALISGCEFTHNLGGVGGAIYLDSIATTVTQSSFSGNAAQLQGGAIFSSNFGNSVFGVPLPTQSRIVNNVFANNAIVGVPAGTSSPLFFFNQIANQFSNNNSGTVTTMAPGGGAIAVDLSGNAKISSNAFTGNIAISSSVGEPDRGGAILIGGSAGTPLTMNQAQVCLALNLFTNNKADIDDNVAVYNPANIPGAVGLSFCPVPVKS</sequence>
<evidence type="ECO:0000313" key="9">
    <source>
        <dbReference type="EMBL" id="KTC85993.1"/>
    </source>
</evidence>
<evidence type="ECO:0000256" key="8">
    <source>
        <dbReference type="SAM" id="SignalP"/>
    </source>
</evidence>
<name>A0A0W0SS13_9GAMM</name>
<dbReference type="GO" id="GO:0009279">
    <property type="term" value="C:cell outer membrane"/>
    <property type="evidence" value="ECO:0007669"/>
    <property type="project" value="UniProtKB-SubCell"/>
</dbReference>
<dbReference type="PATRIC" id="fig|1212489.4.peg.2445"/>
<evidence type="ECO:0000256" key="5">
    <source>
        <dbReference type="ARBA" id="ARBA00022729"/>
    </source>
</evidence>
<gene>
    <name evidence="9" type="ORF">Ldro_2318</name>
</gene>
<dbReference type="PANTHER" id="PTHR11319:SF35">
    <property type="entry name" value="OUTER MEMBRANE PROTEIN PMPC-RELATED"/>
    <property type="match status" value="1"/>
</dbReference>
<dbReference type="Pfam" id="PF02415">
    <property type="entry name" value="Chlam_PMP"/>
    <property type="match status" value="1"/>
</dbReference>
<feature type="signal peptide" evidence="8">
    <location>
        <begin position="1"/>
        <end position="25"/>
    </location>
</feature>
<dbReference type="RefSeq" id="WP_058496579.1">
    <property type="nucleotide sequence ID" value="NZ_CAAAIU010000001.1"/>
</dbReference>
<evidence type="ECO:0000313" key="10">
    <source>
        <dbReference type="Proteomes" id="UP000054736"/>
    </source>
</evidence>
<feature type="chain" id="PRO_5006912284" evidence="8">
    <location>
        <begin position="26"/>
        <end position="740"/>
    </location>
</feature>
<dbReference type="InterPro" id="IPR003368">
    <property type="entry name" value="POMP_repeat"/>
</dbReference>
<dbReference type="SUPFAM" id="SSF51126">
    <property type="entry name" value="Pectin lyase-like"/>
    <property type="match status" value="1"/>
</dbReference>
<evidence type="ECO:0000256" key="2">
    <source>
        <dbReference type="ARBA" id="ARBA00004442"/>
    </source>
</evidence>
<evidence type="ECO:0000256" key="4">
    <source>
        <dbReference type="ARBA" id="ARBA00022525"/>
    </source>
</evidence>
<dbReference type="AlphaFoldDB" id="A0A0W0SS13"/>
<keyword evidence="10" id="KW-1185">Reference proteome</keyword>
<accession>A0A0W0SS13</accession>
<evidence type="ECO:0000256" key="3">
    <source>
        <dbReference type="ARBA" id="ARBA00004613"/>
    </source>
</evidence>
<evidence type="ECO:0000256" key="6">
    <source>
        <dbReference type="ARBA" id="ARBA00023136"/>
    </source>
</evidence>
<dbReference type="STRING" id="1212489.Ldro_2318"/>
<keyword evidence="6" id="KW-0472">Membrane</keyword>
<dbReference type="PANTHER" id="PTHR11319">
    <property type="entry name" value="G PROTEIN-COUPLED RECEPTOR-RELATED"/>
    <property type="match status" value="1"/>
</dbReference>
<comment type="caution">
    <text evidence="9">The sequence shown here is derived from an EMBL/GenBank/DDBJ whole genome shotgun (WGS) entry which is preliminary data.</text>
</comment>
<dbReference type="OrthoDB" id="5410062at2"/>
<reference evidence="9 10" key="1">
    <citation type="submission" date="2015-11" db="EMBL/GenBank/DDBJ databases">
        <title>Genomic analysis of 38 Legionella species identifies large and diverse effector repertoires.</title>
        <authorList>
            <person name="Burstein D."/>
            <person name="Amaro F."/>
            <person name="Zusman T."/>
            <person name="Lifshitz Z."/>
            <person name="Cohen O."/>
            <person name="Gilbert J.A."/>
            <person name="Pupko T."/>
            <person name="Shuman H.A."/>
            <person name="Segal G."/>
        </authorList>
    </citation>
    <scope>NUCLEOTIDE SEQUENCE [LARGE SCALE GENOMIC DNA]</scope>
    <source>
        <strain evidence="9 10">ATCC 700990</strain>
    </source>
</reference>
<protein>
    <submittedName>
        <fullName evidence="9">NHL repeat protein</fullName>
    </submittedName>
</protein>
<organism evidence="9 10">
    <name type="scientific">Legionella drozanskii LLAP-1</name>
    <dbReference type="NCBI Taxonomy" id="1212489"/>
    <lineage>
        <taxon>Bacteria</taxon>
        <taxon>Pseudomonadati</taxon>
        <taxon>Pseudomonadota</taxon>
        <taxon>Gammaproteobacteria</taxon>
        <taxon>Legionellales</taxon>
        <taxon>Legionellaceae</taxon>
        <taxon>Legionella</taxon>
    </lineage>
</organism>
<comment type="subcellular location">
    <subcellularLocation>
        <location evidence="1">Cell envelope</location>
    </subcellularLocation>
    <subcellularLocation>
        <location evidence="2">Cell outer membrane</location>
    </subcellularLocation>
    <subcellularLocation>
        <location evidence="3">Secreted</location>
    </subcellularLocation>
</comment>
<dbReference type="InterPro" id="IPR011050">
    <property type="entry name" value="Pectin_lyase_fold/virulence"/>
</dbReference>
<keyword evidence="4" id="KW-0964">Secreted</keyword>
<dbReference type="GO" id="GO:0005576">
    <property type="term" value="C:extracellular region"/>
    <property type="evidence" value="ECO:0007669"/>
    <property type="project" value="UniProtKB-SubCell"/>
</dbReference>
<evidence type="ECO:0000256" key="7">
    <source>
        <dbReference type="ARBA" id="ARBA00023237"/>
    </source>
</evidence>
<dbReference type="EMBL" id="LNXY01000027">
    <property type="protein sequence ID" value="KTC85993.1"/>
    <property type="molecule type" value="Genomic_DNA"/>
</dbReference>
<keyword evidence="5 8" id="KW-0732">Signal</keyword>